<dbReference type="Pfam" id="PF00009">
    <property type="entry name" value="GTP_EFTU"/>
    <property type="match status" value="1"/>
</dbReference>
<evidence type="ECO:0000313" key="11">
    <source>
        <dbReference type="EMBL" id="PIS06875.1"/>
    </source>
</evidence>
<comment type="caution">
    <text evidence="11">The sequence shown here is derived from an EMBL/GenBank/DDBJ whole genome shotgun (WGS) entry which is preliminary data.</text>
</comment>
<reference evidence="12" key="1">
    <citation type="submission" date="2017-09" db="EMBL/GenBank/DDBJ databases">
        <title>Depth-based differentiation of microbial function through sediment-hosted aquifers and enrichment of novel symbionts in the deep terrestrial subsurface.</title>
        <authorList>
            <person name="Probst A.J."/>
            <person name="Ladd B."/>
            <person name="Jarett J.K."/>
            <person name="Geller-Mcgrath D.E."/>
            <person name="Sieber C.M.K."/>
            <person name="Emerson J.B."/>
            <person name="Anantharaman K."/>
            <person name="Thomas B.C."/>
            <person name="Malmstrom R."/>
            <person name="Stieglmeier M."/>
            <person name="Klingl A."/>
            <person name="Woyke T."/>
            <person name="Ryan C.M."/>
            <person name="Banfield J.F."/>
        </authorList>
    </citation>
    <scope>NUCLEOTIDE SEQUENCE [LARGE SCALE GENOMIC DNA]</scope>
</reference>
<dbReference type="InterPro" id="IPR036925">
    <property type="entry name" value="TIF_IF2_dom3_sf"/>
</dbReference>
<dbReference type="AlphaFoldDB" id="A0A2M6R8K8"/>
<dbReference type="SUPFAM" id="SSF50447">
    <property type="entry name" value="Translation proteins"/>
    <property type="match status" value="2"/>
</dbReference>
<evidence type="ECO:0000256" key="7">
    <source>
        <dbReference type="HAMAP-Rule" id="MF_00100"/>
    </source>
</evidence>
<evidence type="ECO:0000256" key="4">
    <source>
        <dbReference type="ARBA" id="ARBA00022741"/>
    </source>
</evidence>
<organism evidence="11 12">
    <name type="scientific">Candidatus Berkelbacteria bacterium CG10_big_fil_rev_8_21_14_0_10_43_14</name>
    <dbReference type="NCBI Taxonomy" id="1974515"/>
    <lineage>
        <taxon>Bacteria</taxon>
        <taxon>Candidatus Berkelbacteria</taxon>
    </lineage>
</organism>
<accession>A0A2M6R8K8</accession>
<dbReference type="PRINTS" id="PR00315">
    <property type="entry name" value="ELONGATNFCT"/>
</dbReference>
<feature type="compositionally biased region" description="Basic and acidic residues" evidence="9">
    <location>
        <begin position="99"/>
        <end position="115"/>
    </location>
</feature>
<comment type="similarity">
    <text evidence="1 7 8">Belongs to the TRAFAC class translation factor GTPase superfamily. Classic translation factor GTPase family. IF-2 subfamily.</text>
</comment>
<evidence type="ECO:0000256" key="6">
    <source>
        <dbReference type="ARBA" id="ARBA00023134"/>
    </source>
</evidence>
<evidence type="ECO:0000313" key="12">
    <source>
        <dbReference type="Proteomes" id="UP000231162"/>
    </source>
</evidence>
<dbReference type="InterPro" id="IPR027417">
    <property type="entry name" value="P-loop_NTPase"/>
</dbReference>
<dbReference type="EMBL" id="PEZX01000031">
    <property type="protein sequence ID" value="PIS06875.1"/>
    <property type="molecule type" value="Genomic_DNA"/>
</dbReference>
<evidence type="ECO:0000256" key="5">
    <source>
        <dbReference type="ARBA" id="ARBA00022917"/>
    </source>
</evidence>
<protein>
    <recommendedName>
        <fullName evidence="2 7">Translation initiation factor IF-2</fullName>
    </recommendedName>
</protein>
<keyword evidence="4 7" id="KW-0547">Nucleotide-binding</keyword>
<dbReference type="InterPro" id="IPR000178">
    <property type="entry name" value="TF_IF2_bacterial-like"/>
</dbReference>
<dbReference type="NCBIfam" id="TIGR00487">
    <property type="entry name" value="IF-2"/>
    <property type="match status" value="1"/>
</dbReference>
<feature type="binding site" evidence="7">
    <location>
        <begin position="177"/>
        <end position="181"/>
    </location>
    <ligand>
        <name>GTP</name>
        <dbReference type="ChEBI" id="CHEBI:37565"/>
    </ligand>
</feature>
<dbReference type="InterPro" id="IPR023115">
    <property type="entry name" value="TIF_IF2_dom3"/>
</dbReference>
<comment type="caution">
    <text evidence="7">Lacks conserved residue(s) required for the propagation of feature annotation.</text>
</comment>
<dbReference type="GO" id="GO:0005525">
    <property type="term" value="F:GTP binding"/>
    <property type="evidence" value="ECO:0007669"/>
    <property type="project" value="UniProtKB-KW"/>
</dbReference>
<dbReference type="Gene3D" id="3.40.50.300">
    <property type="entry name" value="P-loop containing nucleotide triphosphate hydrolases"/>
    <property type="match status" value="1"/>
</dbReference>
<dbReference type="Gene3D" id="3.40.50.10050">
    <property type="entry name" value="Translation initiation factor IF- 2, domain 3"/>
    <property type="match status" value="1"/>
</dbReference>
<dbReference type="PANTHER" id="PTHR43381:SF5">
    <property type="entry name" value="TR-TYPE G DOMAIN-CONTAINING PROTEIN"/>
    <property type="match status" value="1"/>
</dbReference>
<keyword evidence="6 7" id="KW-0342">GTP-binding</keyword>
<dbReference type="Gene3D" id="2.40.30.10">
    <property type="entry name" value="Translation factors"/>
    <property type="match status" value="2"/>
</dbReference>
<dbReference type="Pfam" id="PF22042">
    <property type="entry name" value="EF-G_D2"/>
    <property type="match status" value="1"/>
</dbReference>
<evidence type="ECO:0000256" key="2">
    <source>
        <dbReference type="ARBA" id="ARBA00020675"/>
    </source>
</evidence>
<dbReference type="InterPro" id="IPR005225">
    <property type="entry name" value="Small_GTP-bd"/>
</dbReference>
<proteinExistence type="inferred from homology"/>
<feature type="domain" description="Tr-type G" evidence="10">
    <location>
        <begin position="118"/>
        <end position="289"/>
    </location>
</feature>
<comment type="subcellular location">
    <subcellularLocation>
        <location evidence="7">Cytoplasm</location>
    </subcellularLocation>
</comment>
<sequence length="616" mass="67250">MARKQPIKLSKKEAKYRIKVEQNKLDRPVAAESVVKKTLKVIDVPQVVTIRGLAELVSVSTSEVIEVLFRSGVSATINESIDYETAALIAEDLGVELRQEQSQSKKEEISTDTSKHSKRPPVVTIMGHVDHGKTMLLDAIRKTNIISQESGGITQHIGAYQVSLKHDGEKREITFLDTPGHSAFSALRAHGANVTDIVILVVAANEGVKPQTIEAISHAKAAQVPIIIAINKIDLPDADQDKIKTQLSTYGLVAEDWGGSTPFVSVSAKENKNINELLDIVLLVADLQEYSADSSTDARGVVIESHISAGLGPIATVLIQQGTLRQGDIVVAGKTWGKVKKITNWLNEKIDSAPPSYPAVIAGLKAIPSFGENFEVVKNKKVVKEMLSIDEHVGVIRSASDNSHAHMFNIIIKADVVGSLEALKSSIHDVPDDDVHIEIISESIGDISESDIQLAQATKSHIYGFRIQQPTIIEKLAKANGIIVKTFDIIYKLIDDLYASIENAYIPDVVEEEIGILHILKIFFQTKENVILGGKVVSGTLEPDMKAKISHAEDDITLEGKISHIKIGPSEVTSVIKNDECGIEFVKRQPSPDTFKIKEGDVVHIMRITKKDLKLI</sequence>
<evidence type="ECO:0000256" key="3">
    <source>
        <dbReference type="ARBA" id="ARBA00022540"/>
    </source>
</evidence>
<gene>
    <name evidence="7" type="primary">infB</name>
    <name evidence="11" type="ORF">COT79_02275</name>
</gene>
<dbReference type="FunFam" id="3.40.50.300:FF:000019">
    <property type="entry name" value="Translation initiation factor IF-2"/>
    <property type="match status" value="1"/>
</dbReference>
<feature type="region of interest" description="Disordered" evidence="9">
    <location>
        <begin position="99"/>
        <end position="119"/>
    </location>
</feature>
<dbReference type="InterPro" id="IPR009000">
    <property type="entry name" value="Transl_B-barrel_sf"/>
</dbReference>
<dbReference type="InterPro" id="IPR053905">
    <property type="entry name" value="EF-G-like_DII"/>
</dbReference>
<evidence type="ECO:0000259" key="10">
    <source>
        <dbReference type="PROSITE" id="PS51722"/>
    </source>
</evidence>
<dbReference type="SUPFAM" id="SSF52156">
    <property type="entry name" value="Initiation factor IF2/eIF5b, domain 3"/>
    <property type="match status" value="1"/>
</dbReference>
<evidence type="ECO:0000256" key="1">
    <source>
        <dbReference type="ARBA" id="ARBA00007733"/>
    </source>
</evidence>
<dbReference type="FunFam" id="3.40.50.10050:FF:000001">
    <property type="entry name" value="Translation initiation factor IF-2"/>
    <property type="match status" value="1"/>
</dbReference>
<keyword evidence="5 7" id="KW-0648">Protein biosynthesis</keyword>
<dbReference type="SUPFAM" id="SSF52540">
    <property type="entry name" value="P-loop containing nucleoside triphosphate hydrolases"/>
    <property type="match status" value="1"/>
</dbReference>
<dbReference type="InterPro" id="IPR000795">
    <property type="entry name" value="T_Tr_GTP-bd_dom"/>
</dbReference>
<evidence type="ECO:0000256" key="9">
    <source>
        <dbReference type="SAM" id="MobiDB-lite"/>
    </source>
</evidence>
<dbReference type="Pfam" id="PF11987">
    <property type="entry name" value="IF-2"/>
    <property type="match status" value="1"/>
</dbReference>
<evidence type="ECO:0000256" key="8">
    <source>
        <dbReference type="RuleBase" id="RU000644"/>
    </source>
</evidence>
<keyword evidence="3 7" id="KW-0396">Initiation factor</keyword>
<dbReference type="CDD" id="cd01887">
    <property type="entry name" value="IF2_eIF5B"/>
    <property type="match status" value="1"/>
</dbReference>
<dbReference type="PROSITE" id="PS51722">
    <property type="entry name" value="G_TR_2"/>
    <property type="match status" value="1"/>
</dbReference>
<dbReference type="PANTHER" id="PTHR43381">
    <property type="entry name" value="TRANSLATION INITIATION FACTOR IF-2-RELATED"/>
    <property type="match status" value="1"/>
</dbReference>
<dbReference type="Pfam" id="PF04760">
    <property type="entry name" value="IF2_N"/>
    <property type="match status" value="1"/>
</dbReference>
<dbReference type="GO" id="GO:0003743">
    <property type="term" value="F:translation initiation factor activity"/>
    <property type="evidence" value="ECO:0007669"/>
    <property type="project" value="UniProtKB-UniRule"/>
</dbReference>
<dbReference type="Proteomes" id="UP000231162">
    <property type="component" value="Unassembled WGS sequence"/>
</dbReference>
<dbReference type="InterPro" id="IPR006847">
    <property type="entry name" value="IF2_N"/>
</dbReference>
<comment type="function">
    <text evidence="7 8">One of the essential components for the initiation of protein synthesis. Protects formylmethionyl-tRNA from spontaneous hydrolysis and promotes its binding to the 30S ribosomal subunits. Also involved in the hydrolysis of GTP during the formation of the 70S ribosomal complex.</text>
</comment>
<dbReference type="InterPro" id="IPR015760">
    <property type="entry name" value="TIF_IF2"/>
</dbReference>
<dbReference type="NCBIfam" id="TIGR00231">
    <property type="entry name" value="small_GTP"/>
    <property type="match status" value="1"/>
</dbReference>
<keyword evidence="7" id="KW-0963">Cytoplasm</keyword>
<name>A0A2M6R8K8_9BACT</name>
<dbReference type="HAMAP" id="MF_00100_B">
    <property type="entry name" value="IF_2_B"/>
    <property type="match status" value="1"/>
</dbReference>
<feature type="binding site" evidence="7">
    <location>
        <begin position="127"/>
        <end position="134"/>
    </location>
    <ligand>
        <name>GTP</name>
        <dbReference type="ChEBI" id="CHEBI:37565"/>
    </ligand>
</feature>
<dbReference type="GO" id="GO:0005737">
    <property type="term" value="C:cytoplasm"/>
    <property type="evidence" value="ECO:0007669"/>
    <property type="project" value="UniProtKB-SubCell"/>
</dbReference>
<feature type="binding site" evidence="7">
    <location>
        <begin position="231"/>
        <end position="234"/>
    </location>
    <ligand>
        <name>GTP</name>
        <dbReference type="ChEBI" id="CHEBI:37565"/>
    </ligand>
</feature>
<dbReference type="GO" id="GO:0003924">
    <property type="term" value="F:GTPase activity"/>
    <property type="evidence" value="ECO:0007669"/>
    <property type="project" value="UniProtKB-UniRule"/>
</dbReference>